<evidence type="ECO:0000313" key="10">
    <source>
        <dbReference type="RefSeq" id="XP_022150223.1"/>
    </source>
</evidence>
<evidence type="ECO:0000256" key="7">
    <source>
        <dbReference type="SAM" id="Phobius"/>
    </source>
</evidence>
<dbReference type="RefSeq" id="XP_022150228.1">
    <property type="nucleotide sequence ID" value="XM_022294536.1"/>
</dbReference>
<keyword evidence="4" id="KW-0735">Signal-anchor</keyword>
<dbReference type="GeneID" id="111018445"/>
<evidence type="ECO:0000313" key="9">
    <source>
        <dbReference type="Proteomes" id="UP000504603"/>
    </source>
</evidence>
<keyword evidence="3" id="KW-0808">Transferase</keyword>
<keyword evidence="7" id="KW-1133">Transmembrane helix</keyword>
<keyword evidence="9" id="KW-1185">Reference proteome</keyword>
<evidence type="ECO:0000256" key="3">
    <source>
        <dbReference type="ARBA" id="ARBA00022676"/>
    </source>
</evidence>
<dbReference type="RefSeq" id="XP_022150226.1">
    <property type="nucleotide sequence ID" value="XM_022294534.1"/>
</dbReference>
<protein>
    <submittedName>
        <fullName evidence="10 11">Probable glycosyltransferase At5g03795 isoform X1</fullName>
    </submittedName>
</protein>
<dbReference type="GO" id="GO:0000139">
    <property type="term" value="C:Golgi membrane"/>
    <property type="evidence" value="ECO:0007669"/>
    <property type="project" value="UniProtKB-SubCell"/>
</dbReference>
<comment type="similarity">
    <text evidence="2">Belongs to the glycosyltransferase 47 family.</text>
</comment>
<dbReference type="RefSeq" id="XP_022150225.1">
    <property type="nucleotide sequence ID" value="XM_022294533.1"/>
</dbReference>
<dbReference type="PANTHER" id="PTHR11062">
    <property type="entry name" value="EXOSTOSIN HEPARAN SULFATE GLYCOSYLTRANSFERASE -RELATED"/>
    <property type="match status" value="1"/>
</dbReference>
<accession>A0A6J1D8V6</accession>
<sequence>MGHELFSISRIGTKRVLWMMGLMFAMILALQYFELPYGFSLSSLLSAGKVSVIEEGDSHSPAHNPLSKTELVADPPLSDSINSTSSHDSYGMANYTEVFEEQRDDEFIPEEDHTLKEALELDLDANATKSSSTEDSIEPVENSTVDDESINNDLQRNNQSFDRKDDSLRNDSIGINGTKSSISTLGYSNHSGDNFAAPPAVPPISSSSMMFGNTSNISQNSSSHDVSVGSNAPAPNSSEKLNAYVKEKVEVNTSNKSEKTEQLHSERDIVKNKSVSEEKKVPRLPFSGVYTLSEMDSLLLESRASYSPIVPSWSSAVDQELQQAKLKIENAPVIDNDPSLHAPLFRNVSIFKSILLCRSYELMESILKVYIYREGERPIFHQGPLQSIYASEGWFMKILESNKRFVTKDPKKAHLFYLPFSSRQLEEVLYVRDSHSHKNLIQHLKNYLDFIAARHPYWNRTGGADHFLAACHDWAPAETRKYMARCIRALCNSDVREGFVFGRDVSLPETFVRFARNPLRDIGGNPPSKRPILAFFAGSMHGYLRSMLLEYWERKDPDMKISSKLPKSKGSKNYLWHMKNSKYCICAKGYEVNSPRVVESILYECVPVIISDNFVPPLFEVLKWESFAVFVAEKDIPDLKNILLSIPEKRYREMQMRVKKLQPHFLWHARPQKYDLFHMILHSIWYNRLYQIRPK</sequence>
<feature type="compositionally biased region" description="Basic and acidic residues" evidence="6">
    <location>
        <begin position="245"/>
        <end position="274"/>
    </location>
</feature>
<feature type="compositionally biased region" description="Polar residues" evidence="6">
    <location>
        <begin position="151"/>
        <end position="160"/>
    </location>
</feature>
<evidence type="ECO:0000256" key="1">
    <source>
        <dbReference type="ARBA" id="ARBA00004323"/>
    </source>
</evidence>
<keyword evidence="7" id="KW-0812">Transmembrane</keyword>
<keyword evidence="3" id="KW-0328">Glycosyltransferase</keyword>
<feature type="compositionally biased region" description="Polar residues" evidence="6">
    <location>
        <begin position="209"/>
        <end position="240"/>
    </location>
</feature>
<evidence type="ECO:0000256" key="2">
    <source>
        <dbReference type="ARBA" id="ARBA00010271"/>
    </source>
</evidence>
<comment type="subcellular location">
    <subcellularLocation>
        <location evidence="1">Golgi apparatus membrane</location>
        <topology evidence="1">Single-pass type II membrane protein</topology>
    </subcellularLocation>
</comment>
<dbReference type="RefSeq" id="XP_022150223.1">
    <property type="nucleotide sequence ID" value="XM_022294531.1"/>
</dbReference>
<evidence type="ECO:0000313" key="15">
    <source>
        <dbReference type="RefSeq" id="XP_022150228.1"/>
    </source>
</evidence>
<feature type="region of interest" description="Disordered" evidence="6">
    <location>
        <begin position="207"/>
        <end position="274"/>
    </location>
</feature>
<dbReference type="Proteomes" id="UP000504603">
    <property type="component" value="Unplaced"/>
</dbReference>
<proteinExistence type="inferred from homology"/>
<name>A0A6J1D8V6_MOMCH</name>
<evidence type="ECO:0000256" key="4">
    <source>
        <dbReference type="ARBA" id="ARBA00022968"/>
    </source>
</evidence>
<evidence type="ECO:0000313" key="12">
    <source>
        <dbReference type="RefSeq" id="XP_022150225.1"/>
    </source>
</evidence>
<feature type="domain" description="Exostosin GT47" evidence="8">
    <location>
        <begin position="365"/>
        <end position="644"/>
    </location>
</feature>
<keyword evidence="5" id="KW-0333">Golgi apparatus</keyword>
<evidence type="ECO:0000259" key="8">
    <source>
        <dbReference type="Pfam" id="PF03016"/>
    </source>
</evidence>
<reference evidence="10 11" key="1">
    <citation type="submission" date="2025-04" db="UniProtKB">
        <authorList>
            <consortium name="RefSeq"/>
        </authorList>
    </citation>
    <scope>IDENTIFICATION</scope>
    <source>
        <strain evidence="10 11">OHB3-1</strain>
    </source>
</reference>
<dbReference type="Pfam" id="PF03016">
    <property type="entry name" value="Exostosin_GT47"/>
    <property type="match status" value="1"/>
</dbReference>
<dbReference type="InterPro" id="IPR004263">
    <property type="entry name" value="Exostosin"/>
</dbReference>
<dbReference type="RefSeq" id="XP_022150227.1">
    <property type="nucleotide sequence ID" value="XM_022294535.1"/>
</dbReference>
<dbReference type="AlphaFoldDB" id="A0A6J1D8V6"/>
<feature type="transmembrane region" description="Helical" evidence="7">
    <location>
        <begin position="16"/>
        <end position="33"/>
    </location>
</feature>
<keyword evidence="7" id="KW-0472">Membrane</keyword>
<dbReference type="InterPro" id="IPR040911">
    <property type="entry name" value="Exostosin_GT47"/>
</dbReference>
<evidence type="ECO:0000313" key="13">
    <source>
        <dbReference type="RefSeq" id="XP_022150226.1"/>
    </source>
</evidence>
<gene>
    <name evidence="10 11 12 13 14 15" type="primary">LOC111018445</name>
</gene>
<organism evidence="9 10">
    <name type="scientific">Momordica charantia</name>
    <name type="common">Bitter gourd</name>
    <name type="synonym">Balsam pear</name>
    <dbReference type="NCBI Taxonomy" id="3673"/>
    <lineage>
        <taxon>Eukaryota</taxon>
        <taxon>Viridiplantae</taxon>
        <taxon>Streptophyta</taxon>
        <taxon>Embryophyta</taxon>
        <taxon>Tracheophyta</taxon>
        <taxon>Spermatophyta</taxon>
        <taxon>Magnoliopsida</taxon>
        <taxon>eudicotyledons</taxon>
        <taxon>Gunneridae</taxon>
        <taxon>Pentapetalae</taxon>
        <taxon>rosids</taxon>
        <taxon>fabids</taxon>
        <taxon>Cucurbitales</taxon>
        <taxon>Cucurbitaceae</taxon>
        <taxon>Momordiceae</taxon>
        <taxon>Momordica</taxon>
    </lineage>
</organism>
<feature type="region of interest" description="Disordered" evidence="6">
    <location>
        <begin position="123"/>
        <end position="179"/>
    </location>
</feature>
<dbReference type="OrthoDB" id="1924787at2759"/>
<evidence type="ECO:0000313" key="14">
    <source>
        <dbReference type="RefSeq" id="XP_022150227.1"/>
    </source>
</evidence>
<evidence type="ECO:0000313" key="11">
    <source>
        <dbReference type="RefSeq" id="XP_022150224.1"/>
    </source>
</evidence>
<dbReference type="RefSeq" id="XP_022150224.1">
    <property type="nucleotide sequence ID" value="XM_022294532.1"/>
</dbReference>
<dbReference type="GO" id="GO:0016757">
    <property type="term" value="F:glycosyltransferase activity"/>
    <property type="evidence" value="ECO:0007669"/>
    <property type="project" value="UniProtKB-KW"/>
</dbReference>
<evidence type="ECO:0000256" key="6">
    <source>
        <dbReference type="SAM" id="MobiDB-lite"/>
    </source>
</evidence>
<dbReference type="PANTHER" id="PTHR11062:SF108">
    <property type="entry name" value="EXOSTOSIN FAMILY PROTEIN"/>
    <property type="match status" value="1"/>
</dbReference>
<evidence type="ECO:0000256" key="5">
    <source>
        <dbReference type="ARBA" id="ARBA00023034"/>
    </source>
</evidence>
<dbReference type="KEGG" id="mcha:111018445"/>